<feature type="domain" description="PX" evidence="11">
    <location>
        <begin position="77"/>
        <end position="199"/>
    </location>
</feature>
<evidence type="ECO:0000256" key="9">
    <source>
        <dbReference type="SAM" id="Coils"/>
    </source>
</evidence>
<dbReference type="STRING" id="109895.A0A507DSN8"/>
<dbReference type="InterPro" id="IPR051079">
    <property type="entry name" value="Sorting_Nexin_Autophagy"/>
</dbReference>
<dbReference type="SUPFAM" id="SSF103657">
    <property type="entry name" value="BAR/IMD domain-like"/>
    <property type="match status" value="1"/>
</dbReference>
<keyword evidence="13" id="KW-1185">Reference proteome</keyword>
<keyword evidence="8" id="KW-0472">Membrane</keyword>
<keyword evidence="4" id="KW-0967">Endosome</keyword>
<reference evidence="12 13" key="1">
    <citation type="journal article" date="2019" name="Sci. Rep.">
        <title>Comparative genomics of chytrid fungi reveal insights into the obligate biotrophic and pathogenic lifestyle of Synchytrium endobioticum.</title>
        <authorList>
            <person name="van de Vossenberg B.T.L.H."/>
            <person name="Warris S."/>
            <person name="Nguyen H.D.T."/>
            <person name="van Gent-Pelzer M.P.E."/>
            <person name="Joly D.L."/>
            <person name="van de Geest H.C."/>
            <person name="Bonants P.J.M."/>
            <person name="Smith D.S."/>
            <person name="Levesque C.A."/>
            <person name="van der Lee T.A.J."/>
        </authorList>
    </citation>
    <scope>NUCLEOTIDE SEQUENCE [LARGE SCALE GENOMIC DNA]</scope>
    <source>
        <strain evidence="12 13">CBS 809.83</strain>
    </source>
</reference>
<dbReference type="InterPro" id="IPR001683">
    <property type="entry name" value="PX_dom"/>
</dbReference>
<name>A0A507DSN8_9FUNG</name>
<evidence type="ECO:0000256" key="10">
    <source>
        <dbReference type="SAM" id="MobiDB-lite"/>
    </source>
</evidence>
<accession>A0A507DSN8</accession>
<protein>
    <recommendedName>
        <fullName evidence="11">PX domain-containing protein</fullName>
    </recommendedName>
</protein>
<evidence type="ECO:0000259" key="11">
    <source>
        <dbReference type="PROSITE" id="PS50195"/>
    </source>
</evidence>
<gene>
    <name evidence="12" type="ORF">PhCBS80983_g05791</name>
</gene>
<comment type="caution">
    <text evidence="12">The sequence shown here is derived from an EMBL/GenBank/DDBJ whole genome shotgun (WGS) entry which is preliminary data.</text>
</comment>
<dbReference type="GO" id="GO:0010008">
    <property type="term" value="C:endosome membrane"/>
    <property type="evidence" value="ECO:0007669"/>
    <property type="project" value="UniProtKB-SubCell"/>
</dbReference>
<dbReference type="Pfam" id="PF00787">
    <property type="entry name" value="PX"/>
    <property type="match status" value="1"/>
</dbReference>
<evidence type="ECO:0000256" key="1">
    <source>
        <dbReference type="ARBA" id="ARBA00004481"/>
    </source>
</evidence>
<evidence type="ECO:0000256" key="7">
    <source>
        <dbReference type="ARBA" id="ARBA00023121"/>
    </source>
</evidence>
<dbReference type="PANTHER" id="PTHR46979:SF2">
    <property type="entry name" value="SORTING NEXIN-41"/>
    <property type="match status" value="1"/>
</dbReference>
<dbReference type="SMART" id="SM00312">
    <property type="entry name" value="PX"/>
    <property type="match status" value="1"/>
</dbReference>
<keyword evidence="5" id="KW-0653">Protein transport</keyword>
<dbReference type="GO" id="GO:0042147">
    <property type="term" value="P:retrograde transport, endosome to Golgi"/>
    <property type="evidence" value="ECO:0007669"/>
    <property type="project" value="InterPro"/>
</dbReference>
<dbReference type="InterPro" id="IPR036871">
    <property type="entry name" value="PX_dom_sf"/>
</dbReference>
<dbReference type="PROSITE" id="PS50195">
    <property type="entry name" value="PX"/>
    <property type="match status" value="1"/>
</dbReference>
<dbReference type="GO" id="GO:0006914">
    <property type="term" value="P:autophagy"/>
    <property type="evidence" value="ECO:0007669"/>
    <property type="project" value="UniProtKB-KW"/>
</dbReference>
<feature type="region of interest" description="Disordered" evidence="10">
    <location>
        <begin position="1"/>
        <end position="47"/>
    </location>
</feature>
<dbReference type="GO" id="GO:0005829">
    <property type="term" value="C:cytosol"/>
    <property type="evidence" value="ECO:0007669"/>
    <property type="project" value="GOC"/>
</dbReference>
<dbReference type="Proteomes" id="UP000318582">
    <property type="component" value="Unassembled WGS sequence"/>
</dbReference>
<evidence type="ECO:0000313" key="12">
    <source>
        <dbReference type="EMBL" id="TPX54754.1"/>
    </source>
</evidence>
<dbReference type="InterPro" id="IPR044106">
    <property type="entry name" value="PX_Snx41/Atg20"/>
</dbReference>
<dbReference type="Gene3D" id="1.20.1270.60">
    <property type="entry name" value="Arfaptin homology (AH) domain/BAR domain"/>
    <property type="match status" value="1"/>
</dbReference>
<dbReference type="EMBL" id="QEAQ01000141">
    <property type="protein sequence ID" value="TPX54754.1"/>
    <property type="molecule type" value="Genomic_DNA"/>
</dbReference>
<comment type="subcellular location">
    <subcellularLocation>
        <location evidence="1">Endosome membrane</location>
        <topology evidence="1">Peripheral membrane protein</topology>
    </subcellularLocation>
</comment>
<dbReference type="SUPFAM" id="SSF64268">
    <property type="entry name" value="PX domain"/>
    <property type="match status" value="1"/>
</dbReference>
<dbReference type="InterPro" id="IPR027267">
    <property type="entry name" value="AH/BAR_dom_sf"/>
</dbReference>
<evidence type="ECO:0000256" key="4">
    <source>
        <dbReference type="ARBA" id="ARBA00022753"/>
    </source>
</evidence>
<keyword evidence="9" id="KW-0175">Coiled coil</keyword>
<feature type="coiled-coil region" evidence="9">
    <location>
        <begin position="431"/>
        <end position="462"/>
    </location>
</feature>
<keyword evidence="3" id="KW-0813">Transport</keyword>
<comment type="similarity">
    <text evidence="2">Belongs to the sorting nexin family.</text>
</comment>
<dbReference type="AlphaFoldDB" id="A0A507DSN8"/>
<evidence type="ECO:0000256" key="6">
    <source>
        <dbReference type="ARBA" id="ARBA00023006"/>
    </source>
</evidence>
<evidence type="ECO:0000256" key="3">
    <source>
        <dbReference type="ARBA" id="ARBA00022448"/>
    </source>
</evidence>
<feature type="compositionally biased region" description="Polar residues" evidence="10">
    <location>
        <begin position="16"/>
        <end position="33"/>
    </location>
</feature>
<evidence type="ECO:0000313" key="13">
    <source>
        <dbReference type="Proteomes" id="UP000318582"/>
    </source>
</evidence>
<dbReference type="CDD" id="cd06867">
    <property type="entry name" value="PX_SNX41_42"/>
    <property type="match status" value="1"/>
</dbReference>
<organism evidence="12 13">
    <name type="scientific">Powellomyces hirtus</name>
    <dbReference type="NCBI Taxonomy" id="109895"/>
    <lineage>
        <taxon>Eukaryota</taxon>
        <taxon>Fungi</taxon>
        <taxon>Fungi incertae sedis</taxon>
        <taxon>Chytridiomycota</taxon>
        <taxon>Chytridiomycota incertae sedis</taxon>
        <taxon>Chytridiomycetes</taxon>
        <taxon>Spizellomycetales</taxon>
        <taxon>Powellomycetaceae</taxon>
        <taxon>Powellomyces</taxon>
    </lineage>
</organism>
<feature type="region of interest" description="Disordered" evidence="10">
    <location>
        <begin position="378"/>
        <end position="399"/>
    </location>
</feature>
<evidence type="ECO:0000256" key="8">
    <source>
        <dbReference type="ARBA" id="ARBA00023136"/>
    </source>
</evidence>
<dbReference type="GO" id="GO:0015031">
    <property type="term" value="P:protein transport"/>
    <property type="evidence" value="ECO:0007669"/>
    <property type="project" value="UniProtKB-KW"/>
</dbReference>
<dbReference type="PANTHER" id="PTHR46979">
    <property type="entry name" value="SORTING NEXIN-41"/>
    <property type="match status" value="1"/>
</dbReference>
<evidence type="ECO:0000256" key="2">
    <source>
        <dbReference type="ARBA" id="ARBA00010883"/>
    </source>
</evidence>
<dbReference type="GO" id="GO:0035091">
    <property type="term" value="F:phosphatidylinositol binding"/>
    <property type="evidence" value="ECO:0007669"/>
    <property type="project" value="InterPro"/>
</dbReference>
<proteinExistence type="inferred from homology"/>
<dbReference type="Gene3D" id="3.30.1520.10">
    <property type="entry name" value="Phox-like domain"/>
    <property type="match status" value="1"/>
</dbReference>
<keyword evidence="6" id="KW-0072">Autophagy</keyword>
<sequence>MSASAQQSEDEDGAPSFTSNVTGSSPPAVSSIDNVFGRQDERRKKNGPCCQLDRQIHDTPSTAFLPVLNGIEGKEAKPVITIEQALKCNDMSGGAYIAYIILTRFTDDSAQLESKHRYSEFEGFRTLLTKLHPTAVIPPIPTKHSVADYAAKPKKAKEDPQIIEQRKRMLQSFLNRVAAHPVLGEEHIFHRFLEGGATWSDILADSGLSSYLKRKDTSVKVSDKGALKRPDPHFVSAEDYTARFASQINHTYKVHKNMSKHLDEMGSTYSDLGAAYNGWSLSENVLAHGIEQVGQAVDSTIAATHHLSRALDADFASPLQEYTQYSKSVDTLLKWRHKKHVEYETLSDSLIRKQSSLQKLEASESEAQRLSAVLNAEGAHGSGHHHHHSRNSSTASASTPGGGIIATINSFIDNDPAATRRNNISRTKDRIATLEAQRTLCRQELELANEEIQTDLDRFQMHKISDLRNALLAYAIAQRRFCQKAVEAWTDAKAEVEKIQQ</sequence>
<evidence type="ECO:0000256" key="5">
    <source>
        <dbReference type="ARBA" id="ARBA00022927"/>
    </source>
</evidence>
<keyword evidence="7" id="KW-0446">Lipid-binding</keyword>